<evidence type="ECO:0000256" key="5">
    <source>
        <dbReference type="ARBA" id="ARBA00022989"/>
    </source>
</evidence>
<feature type="transmembrane region" description="Helical" evidence="7">
    <location>
        <begin position="116"/>
        <end position="133"/>
    </location>
</feature>
<comment type="similarity">
    <text evidence="2">Belongs to the SLC35F solute transporter family.</text>
</comment>
<evidence type="ECO:0000256" key="7">
    <source>
        <dbReference type="SAM" id="Phobius"/>
    </source>
</evidence>
<dbReference type="PANTHER" id="PTHR14233:SF4">
    <property type="entry name" value="SOLUTE CARRIER FAMILY 35 MEMBER F2"/>
    <property type="match status" value="1"/>
</dbReference>
<dbReference type="AlphaFoldDB" id="A0A146K4W9"/>
<feature type="signal peptide" evidence="8">
    <location>
        <begin position="1"/>
        <end position="18"/>
    </location>
</feature>
<feature type="transmembrane region" description="Helical" evidence="7">
    <location>
        <begin position="30"/>
        <end position="46"/>
    </location>
</feature>
<keyword evidence="8" id="KW-0732">Signal</keyword>
<feature type="non-terminal residue" evidence="9">
    <location>
        <position position="1"/>
    </location>
</feature>
<keyword evidence="4 7" id="KW-0812">Transmembrane</keyword>
<evidence type="ECO:0000313" key="9">
    <source>
        <dbReference type="EMBL" id="JAP91707.1"/>
    </source>
</evidence>
<proteinExistence type="inferred from homology"/>
<comment type="subcellular location">
    <subcellularLocation>
        <location evidence="1">Membrane</location>
        <topology evidence="1">Multi-pass membrane protein</topology>
    </subcellularLocation>
</comment>
<feature type="chain" id="PRO_5007526559" evidence="8">
    <location>
        <begin position="19"/>
        <end position="136"/>
    </location>
</feature>
<dbReference type="GO" id="GO:0016020">
    <property type="term" value="C:membrane"/>
    <property type="evidence" value="ECO:0007669"/>
    <property type="project" value="UniProtKB-SubCell"/>
</dbReference>
<dbReference type="GO" id="GO:0022857">
    <property type="term" value="F:transmembrane transporter activity"/>
    <property type="evidence" value="ECO:0007669"/>
    <property type="project" value="InterPro"/>
</dbReference>
<evidence type="ECO:0000256" key="8">
    <source>
        <dbReference type="SAM" id="SignalP"/>
    </source>
</evidence>
<dbReference type="InterPro" id="IPR052221">
    <property type="entry name" value="SLC35F_Transporter"/>
</dbReference>
<dbReference type="PANTHER" id="PTHR14233">
    <property type="entry name" value="DUF914-RELATED"/>
    <property type="match status" value="1"/>
</dbReference>
<keyword evidence="6 7" id="KW-0472">Membrane</keyword>
<evidence type="ECO:0000256" key="4">
    <source>
        <dbReference type="ARBA" id="ARBA00022692"/>
    </source>
</evidence>
<accession>A0A146K4W9</accession>
<feature type="transmembrane region" description="Helical" evidence="7">
    <location>
        <begin position="89"/>
        <end position="107"/>
    </location>
</feature>
<organism evidence="9">
    <name type="scientific">Trepomonas sp. PC1</name>
    <dbReference type="NCBI Taxonomy" id="1076344"/>
    <lineage>
        <taxon>Eukaryota</taxon>
        <taxon>Metamonada</taxon>
        <taxon>Diplomonadida</taxon>
        <taxon>Hexamitidae</taxon>
        <taxon>Hexamitinae</taxon>
        <taxon>Trepomonas</taxon>
    </lineage>
</organism>
<reference evidence="9" key="1">
    <citation type="submission" date="2015-07" db="EMBL/GenBank/DDBJ databases">
        <title>Adaptation to a free-living lifestyle via gene acquisitions in the diplomonad Trepomonas sp. PC1.</title>
        <authorList>
            <person name="Xu F."/>
            <person name="Jerlstrom-Hultqvist J."/>
            <person name="Kolisko M."/>
            <person name="Simpson A.G.B."/>
            <person name="Roger A.J."/>
            <person name="Svard S.G."/>
            <person name="Andersson J.O."/>
        </authorList>
    </citation>
    <scope>NUCLEOTIDE SEQUENCE</scope>
    <source>
        <strain evidence="9">PC1</strain>
    </source>
</reference>
<dbReference type="EMBL" id="GDID01004899">
    <property type="protein sequence ID" value="JAP91707.1"/>
    <property type="molecule type" value="Transcribed_RNA"/>
</dbReference>
<evidence type="ECO:0000256" key="2">
    <source>
        <dbReference type="ARBA" id="ARBA00007863"/>
    </source>
</evidence>
<gene>
    <name evidence="9" type="ORF">TPC1_16594</name>
</gene>
<evidence type="ECO:0000256" key="3">
    <source>
        <dbReference type="ARBA" id="ARBA00022448"/>
    </source>
</evidence>
<evidence type="ECO:0000256" key="1">
    <source>
        <dbReference type="ARBA" id="ARBA00004141"/>
    </source>
</evidence>
<sequence>FIVLCTIVFIFLDQQTLTQLSSPNALLGDFIALLAALSYSFSSVFNQKYLQNINNIQFTAVFSCLNLIVGSILTGIFEFHQLSTTKIEVIFILIGYSVLTLVFYLIASQLIKISDAVYYNVSLLMTNVYSFIFSTK</sequence>
<keyword evidence="3" id="KW-0813">Transport</keyword>
<name>A0A146K4W9_9EUKA</name>
<feature type="non-terminal residue" evidence="9">
    <location>
        <position position="136"/>
    </location>
</feature>
<keyword evidence="5 7" id="KW-1133">Transmembrane helix</keyword>
<protein>
    <submittedName>
        <fullName evidence="9">Carboxylate/amino acid/amine transporter family protein</fullName>
    </submittedName>
</protein>
<evidence type="ECO:0000256" key="6">
    <source>
        <dbReference type="ARBA" id="ARBA00023136"/>
    </source>
</evidence>
<dbReference type="InterPro" id="IPR009262">
    <property type="entry name" value="SLC35_F1/F2/F6"/>
</dbReference>
<feature type="transmembrane region" description="Helical" evidence="7">
    <location>
        <begin position="58"/>
        <end position="77"/>
    </location>
</feature>
<dbReference type="Pfam" id="PF06027">
    <property type="entry name" value="SLC35F"/>
    <property type="match status" value="1"/>
</dbReference>